<dbReference type="Proteomes" id="UP001156641">
    <property type="component" value="Unassembled WGS sequence"/>
</dbReference>
<feature type="signal peptide" evidence="1">
    <location>
        <begin position="1"/>
        <end position="21"/>
    </location>
</feature>
<evidence type="ECO:0000313" key="3">
    <source>
        <dbReference type="Proteomes" id="UP001156641"/>
    </source>
</evidence>
<organism evidence="2 3">
    <name type="scientific">Acidocella aquatica</name>
    <dbReference type="NCBI Taxonomy" id="1922313"/>
    <lineage>
        <taxon>Bacteria</taxon>
        <taxon>Pseudomonadati</taxon>
        <taxon>Pseudomonadota</taxon>
        <taxon>Alphaproteobacteria</taxon>
        <taxon>Acetobacterales</taxon>
        <taxon>Acidocellaceae</taxon>
        <taxon>Acidocella</taxon>
    </lineage>
</organism>
<sequence>MQRRRFLAGTAALAVAGPALADGLPVPPGNSMAFRVLRNGAPIGEHHLNFSGNGDALVVDINIALLVTFAGIPLFRYGAAVREHWSGGVFQGLESQVNDNGTRLEVHARKVAAGYDVAGVNHNNPAKSYPEYTAPPNTMPLTYWNKAMLTGTLLNIQTAHCYPAVVNSPGWNNLPTAGQEVITAQRFDLTGKLHLSVWYDGFSQWSGLAFHISGNESYEKFIT</sequence>
<dbReference type="EMBL" id="BSOS01000065">
    <property type="protein sequence ID" value="GLR67227.1"/>
    <property type="molecule type" value="Genomic_DNA"/>
</dbReference>
<reference evidence="3" key="1">
    <citation type="journal article" date="2019" name="Int. J. Syst. Evol. Microbiol.">
        <title>The Global Catalogue of Microorganisms (GCM) 10K type strain sequencing project: providing services to taxonomists for standard genome sequencing and annotation.</title>
        <authorList>
            <consortium name="The Broad Institute Genomics Platform"/>
            <consortium name="The Broad Institute Genome Sequencing Center for Infectious Disease"/>
            <person name="Wu L."/>
            <person name="Ma J."/>
        </authorList>
    </citation>
    <scope>NUCLEOTIDE SEQUENCE [LARGE SCALE GENOMIC DNA]</scope>
    <source>
        <strain evidence="3">NBRC 112502</strain>
    </source>
</reference>
<keyword evidence="3" id="KW-1185">Reference proteome</keyword>
<dbReference type="InterPro" id="IPR045767">
    <property type="entry name" value="DUF6134"/>
</dbReference>
<protein>
    <submittedName>
        <fullName evidence="2">Uncharacterized protein</fullName>
    </submittedName>
</protein>
<feature type="chain" id="PRO_5047046449" evidence="1">
    <location>
        <begin position="22"/>
        <end position="223"/>
    </location>
</feature>
<gene>
    <name evidence="2" type="ORF">GCM10010909_19080</name>
</gene>
<keyword evidence="1" id="KW-0732">Signal</keyword>
<dbReference type="Pfam" id="PF19630">
    <property type="entry name" value="DUF6134"/>
    <property type="match status" value="1"/>
</dbReference>
<evidence type="ECO:0000313" key="2">
    <source>
        <dbReference type="EMBL" id="GLR67227.1"/>
    </source>
</evidence>
<accession>A0ABQ6A7H1</accession>
<evidence type="ECO:0000256" key="1">
    <source>
        <dbReference type="SAM" id="SignalP"/>
    </source>
</evidence>
<dbReference type="PROSITE" id="PS51318">
    <property type="entry name" value="TAT"/>
    <property type="match status" value="1"/>
</dbReference>
<dbReference type="InterPro" id="IPR006311">
    <property type="entry name" value="TAT_signal"/>
</dbReference>
<comment type="caution">
    <text evidence="2">The sequence shown here is derived from an EMBL/GenBank/DDBJ whole genome shotgun (WGS) entry which is preliminary data.</text>
</comment>
<name>A0ABQ6A7H1_9PROT</name>
<proteinExistence type="predicted"/>